<evidence type="ECO:0000256" key="8">
    <source>
        <dbReference type="RuleBase" id="RU364100"/>
    </source>
</evidence>
<keyword evidence="3" id="KW-0227">DNA damage</keyword>
<evidence type="ECO:0000313" key="9">
    <source>
        <dbReference type="EMBL" id="GLS05892.1"/>
    </source>
</evidence>
<dbReference type="Pfam" id="PF02586">
    <property type="entry name" value="SRAP"/>
    <property type="match status" value="1"/>
</dbReference>
<evidence type="ECO:0000256" key="4">
    <source>
        <dbReference type="ARBA" id="ARBA00022801"/>
    </source>
</evidence>
<evidence type="ECO:0000256" key="3">
    <source>
        <dbReference type="ARBA" id="ARBA00022763"/>
    </source>
</evidence>
<keyword evidence="5" id="KW-0190">Covalent protein-DNA linkage</keyword>
<protein>
    <recommendedName>
        <fullName evidence="8">Abasic site processing protein</fullName>
        <ecNumber evidence="8">3.4.-.-</ecNumber>
    </recommendedName>
</protein>
<comment type="similarity">
    <text evidence="1 8">Belongs to the SOS response-associated peptidase family.</text>
</comment>
<dbReference type="SUPFAM" id="SSF143081">
    <property type="entry name" value="BB1717-like"/>
    <property type="match status" value="1"/>
</dbReference>
<accession>A0ABQ6BWU6</accession>
<keyword evidence="7" id="KW-0456">Lyase</keyword>
<dbReference type="PANTHER" id="PTHR13604">
    <property type="entry name" value="DC12-RELATED"/>
    <property type="match status" value="1"/>
</dbReference>
<dbReference type="Gene3D" id="3.90.1680.10">
    <property type="entry name" value="SOS response associated peptidase-like"/>
    <property type="match status" value="1"/>
</dbReference>
<sequence length="228" mass="25191">MCVNFLPPAKRQLAEHFRVIEPDEDWPGETWQGYAAPIVVDVGQGPQALLASYGMVPRSRIPAGVRPYTTMNARAETVGEKRAYRGAWRVGQLCLVPMQAFFEPSYESGRPVRWRIGAADGAPFAVAGLWRAWDEPDGTLSYSFTQLTINADAHPVMRRFHAPGDEKRSLVVVPRADYDAWLGCRNPEIARALLQPCADDFLRCEPAPLPRRGARPADDLFGGQGDAG</sequence>
<evidence type="ECO:0000256" key="2">
    <source>
        <dbReference type="ARBA" id="ARBA00022670"/>
    </source>
</evidence>
<comment type="caution">
    <text evidence="9">The sequence shown here is derived from an EMBL/GenBank/DDBJ whole genome shotgun (WGS) entry which is preliminary data.</text>
</comment>
<keyword evidence="10" id="KW-1185">Reference proteome</keyword>
<dbReference type="PANTHER" id="PTHR13604:SF0">
    <property type="entry name" value="ABASIC SITE PROCESSING PROTEIN HMCES"/>
    <property type="match status" value="1"/>
</dbReference>
<dbReference type="InterPro" id="IPR003738">
    <property type="entry name" value="SRAP"/>
</dbReference>
<gene>
    <name evidence="9" type="ORF">GCM10007860_30540</name>
</gene>
<keyword evidence="6" id="KW-0238">DNA-binding</keyword>
<evidence type="ECO:0000256" key="6">
    <source>
        <dbReference type="ARBA" id="ARBA00023125"/>
    </source>
</evidence>
<organism evidence="9 10">
    <name type="scientific">Chitiniphilus shinanonensis</name>
    <dbReference type="NCBI Taxonomy" id="553088"/>
    <lineage>
        <taxon>Bacteria</taxon>
        <taxon>Pseudomonadati</taxon>
        <taxon>Pseudomonadota</taxon>
        <taxon>Betaproteobacteria</taxon>
        <taxon>Neisseriales</taxon>
        <taxon>Chitinibacteraceae</taxon>
        <taxon>Chitiniphilus</taxon>
    </lineage>
</organism>
<evidence type="ECO:0000256" key="7">
    <source>
        <dbReference type="ARBA" id="ARBA00023239"/>
    </source>
</evidence>
<keyword evidence="2 8" id="KW-0645">Protease</keyword>
<dbReference type="EC" id="3.4.-.-" evidence="8"/>
<reference evidence="10" key="1">
    <citation type="journal article" date="2019" name="Int. J. Syst. Evol. Microbiol.">
        <title>The Global Catalogue of Microorganisms (GCM) 10K type strain sequencing project: providing services to taxonomists for standard genome sequencing and annotation.</title>
        <authorList>
            <consortium name="The Broad Institute Genomics Platform"/>
            <consortium name="The Broad Institute Genome Sequencing Center for Infectious Disease"/>
            <person name="Wu L."/>
            <person name="Ma J."/>
        </authorList>
    </citation>
    <scope>NUCLEOTIDE SEQUENCE [LARGE SCALE GENOMIC DNA]</scope>
    <source>
        <strain evidence="10">NBRC 104970</strain>
    </source>
</reference>
<evidence type="ECO:0000256" key="1">
    <source>
        <dbReference type="ARBA" id="ARBA00008136"/>
    </source>
</evidence>
<dbReference type="EMBL" id="BSOZ01000073">
    <property type="protein sequence ID" value="GLS05892.1"/>
    <property type="molecule type" value="Genomic_DNA"/>
</dbReference>
<dbReference type="Proteomes" id="UP001156836">
    <property type="component" value="Unassembled WGS sequence"/>
</dbReference>
<evidence type="ECO:0000256" key="5">
    <source>
        <dbReference type="ARBA" id="ARBA00023124"/>
    </source>
</evidence>
<evidence type="ECO:0000313" key="10">
    <source>
        <dbReference type="Proteomes" id="UP001156836"/>
    </source>
</evidence>
<proteinExistence type="inferred from homology"/>
<keyword evidence="4 8" id="KW-0378">Hydrolase</keyword>
<name>A0ABQ6BWU6_9NEIS</name>
<dbReference type="InterPro" id="IPR036590">
    <property type="entry name" value="SRAP-like"/>
</dbReference>
<dbReference type="RefSeq" id="WP_018747449.1">
    <property type="nucleotide sequence ID" value="NZ_BSOZ01000073.1"/>
</dbReference>